<proteinExistence type="predicted"/>
<protein>
    <recommendedName>
        <fullName evidence="3">DUF2383 domain-containing protein</fullName>
    </recommendedName>
</protein>
<keyword evidence="2" id="KW-1185">Reference proteome</keyword>
<dbReference type="EMBL" id="CP036291">
    <property type="protein sequence ID" value="QDU88955.1"/>
    <property type="molecule type" value="Genomic_DNA"/>
</dbReference>
<accession>A0A518DBU8</accession>
<evidence type="ECO:0000313" key="2">
    <source>
        <dbReference type="Proteomes" id="UP000317429"/>
    </source>
</evidence>
<dbReference type="AlphaFoldDB" id="A0A518DBU8"/>
<sequence>MSVGAALSERVAGREARYRDLLDASDSLSSVLADPTTSRIVIEDAVGRFCDLADQRYSLDEWGCLERDMVGRTPHLRPQFKAIAKRQGEFLEKVAKLRLLARSGLEVGSWWRCISSSYDAIAQNLRRLRRSEATLLREALQDRAGPAH</sequence>
<dbReference type="Proteomes" id="UP000317429">
    <property type="component" value="Chromosome"/>
</dbReference>
<reference evidence="1 2" key="1">
    <citation type="submission" date="2019-02" db="EMBL/GenBank/DDBJ databases">
        <title>Deep-cultivation of Planctomycetes and their phenomic and genomic characterization uncovers novel biology.</title>
        <authorList>
            <person name="Wiegand S."/>
            <person name="Jogler M."/>
            <person name="Boedeker C."/>
            <person name="Pinto D."/>
            <person name="Vollmers J."/>
            <person name="Rivas-Marin E."/>
            <person name="Kohn T."/>
            <person name="Peeters S.H."/>
            <person name="Heuer A."/>
            <person name="Rast P."/>
            <person name="Oberbeckmann S."/>
            <person name="Bunk B."/>
            <person name="Jeske O."/>
            <person name="Meyerdierks A."/>
            <person name="Storesund J.E."/>
            <person name="Kallscheuer N."/>
            <person name="Luecker S."/>
            <person name="Lage O.M."/>
            <person name="Pohl T."/>
            <person name="Merkel B.J."/>
            <person name="Hornburger P."/>
            <person name="Mueller R.-W."/>
            <person name="Bruemmer F."/>
            <person name="Labrenz M."/>
            <person name="Spormann A.M."/>
            <person name="Op den Camp H."/>
            <person name="Overmann J."/>
            <person name="Amann R."/>
            <person name="Jetten M.S.M."/>
            <person name="Mascher T."/>
            <person name="Medema M.H."/>
            <person name="Devos D.P."/>
            <person name="Kaster A.-K."/>
            <person name="Ovreas L."/>
            <person name="Rohde M."/>
            <person name="Galperin M.Y."/>
            <person name="Jogler C."/>
        </authorList>
    </citation>
    <scope>NUCLEOTIDE SEQUENCE [LARGE SCALE GENOMIC DNA]</scope>
    <source>
        <strain evidence="1 2">Pla175</strain>
    </source>
</reference>
<dbReference type="KEGG" id="pnd:Pla175_23390"/>
<organism evidence="1 2">
    <name type="scientific">Pirellulimonas nuda</name>
    <dbReference type="NCBI Taxonomy" id="2528009"/>
    <lineage>
        <taxon>Bacteria</taxon>
        <taxon>Pseudomonadati</taxon>
        <taxon>Planctomycetota</taxon>
        <taxon>Planctomycetia</taxon>
        <taxon>Pirellulales</taxon>
        <taxon>Lacipirellulaceae</taxon>
        <taxon>Pirellulimonas</taxon>
    </lineage>
</organism>
<gene>
    <name evidence="1" type="ORF">Pla175_23390</name>
</gene>
<evidence type="ECO:0008006" key="3">
    <source>
        <dbReference type="Google" id="ProtNLM"/>
    </source>
</evidence>
<evidence type="ECO:0000313" key="1">
    <source>
        <dbReference type="EMBL" id="QDU88955.1"/>
    </source>
</evidence>
<name>A0A518DBU8_9BACT</name>